<feature type="region of interest" description="Disordered" evidence="1">
    <location>
        <begin position="92"/>
        <end position="124"/>
    </location>
</feature>
<evidence type="ECO:0000313" key="2">
    <source>
        <dbReference type="EMBL" id="MBI5169623.1"/>
    </source>
</evidence>
<evidence type="ECO:0000313" key="3">
    <source>
        <dbReference type="Proteomes" id="UP000696931"/>
    </source>
</evidence>
<reference evidence="2" key="1">
    <citation type="submission" date="2020-07" db="EMBL/GenBank/DDBJ databases">
        <title>Huge and variable diversity of episymbiotic CPR bacteria and DPANN archaea in groundwater ecosystems.</title>
        <authorList>
            <person name="He C.Y."/>
            <person name="Keren R."/>
            <person name="Whittaker M."/>
            <person name="Farag I.F."/>
            <person name="Doudna J."/>
            <person name="Cate J.H.D."/>
            <person name="Banfield J.F."/>
        </authorList>
    </citation>
    <scope>NUCLEOTIDE SEQUENCE</scope>
    <source>
        <strain evidence="2">NC_groundwater_1813_Pr3_B-0.1um_71_17</strain>
    </source>
</reference>
<comment type="caution">
    <text evidence="2">The sequence shown here is derived from an EMBL/GenBank/DDBJ whole genome shotgun (WGS) entry which is preliminary data.</text>
</comment>
<organism evidence="2 3">
    <name type="scientific">Eiseniibacteriota bacterium</name>
    <dbReference type="NCBI Taxonomy" id="2212470"/>
    <lineage>
        <taxon>Bacteria</taxon>
        <taxon>Candidatus Eiseniibacteriota</taxon>
    </lineage>
</organism>
<evidence type="ECO:0008006" key="4">
    <source>
        <dbReference type="Google" id="ProtNLM"/>
    </source>
</evidence>
<dbReference type="Proteomes" id="UP000696931">
    <property type="component" value="Unassembled WGS sequence"/>
</dbReference>
<dbReference type="InterPro" id="IPR036280">
    <property type="entry name" value="Multihaem_cyt_sf"/>
</dbReference>
<proteinExistence type="predicted"/>
<gene>
    <name evidence="2" type="ORF">HZA61_09060</name>
</gene>
<dbReference type="AlphaFoldDB" id="A0A933SD80"/>
<feature type="non-terminal residue" evidence="2">
    <location>
        <position position="1"/>
    </location>
</feature>
<evidence type="ECO:0000256" key="1">
    <source>
        <dbReference type="SAM" id="MobiDB-lite"/>
    </source>
</evidence>
<dbReference type="EMBL" id="JACRIW010000059">
    <property type="protein sequence ID" value="MBI5169623.1"/>
    <property type="molecule type" value="Genomic_DNA"/>
</dbReference>
<dbReference type="SUPFAM" id="SSF48695">
    <property type="entry name" value="Multiheme cytochromes"/>
    <property type="match status" value="1"/>
</dbReference>
<accession>A0A933SD80</accession>
<protein>
    <recommendedName>
        <fullName evidence="4">Doubled CXXCH motif domain-containing protein</fullName>
    </recommendedName>
</protein>
<name>A0A933SD80_UNCEI</name>
<sequence>ARNLQWASWPEGTPDLGLFVNPAATGMRKYERENVAFGTLDTDALREASSICIDCHHVFSGEYYTDPTGTGNHVRHPAYDSERASTNNIAQGESKGTTVPAHWTAGVGSGFGTTPRVRPVTSNSGDWGSSHIVDATRNGVFCLSCHRAHGSDQPFGLVFTAAGGVNASGCDQCHLTANVPSGPQPVSARTGR</sequence>